<feature type="chain" id="PRO_5017536654" description="HmuY protein" evidence="1">
    <location>
        <begin position="25"/>
        <end position="194"/>
    </location>
</feature>
<proteinExistence type="predicted"/>
<feature type="signal peptide" evidence="1">
    <location>
        <begin position="1"/>
        <end position="24"/>
    </location>
</feature>
<evidence type="ECO:0008006" key="4">
    <source>
        <dbReference type="Google" id="ProtNLM"/>
    </source>
</evidence>
<dbReference type="OrthoDB" id="1190814at2"/>
<accession>A0A3E1Y7I1</accession>
<dbReference type="CDD" id="cd12105">
    <property type="entry name" value="HmuY"/>
    <property type="match status" value="1"/>
</dbReference>
<protein>
    <recommendedName>
        <fullName evidence="4">HmuY protein</fullName>
    </recommendedName>
</protein>
<evidence type="ECO:0000256" key="1">
    <source>
        <dbReference type="SAM" id="SignalP"/>
    </source>
</evidence>
<gene>
    <name evidence="2" type="ORF">DVR12_19230</name>
</gene>
<dbReference type="AlphaFoldDB" id="A0A3E1Y7I1"/>
<sequence length="194" mass="21031">MKTTIRFAGLPVLFVLLLSACSKKDDENTTPKSTLVTVTAKNIDGDAADKGHFTLFSLADNKVIPNSDSATTKWDIGFRSTNIIINGGVSGPGAATAQVVSGIFNDLLVAPESGYVVDGTTLAIVDWYTYNRTTHIISPVPGKYIVMRTATGKYAKVEVFSYYKDAPTTPDGNSVARNYNFRYQLQANGTRDFK</sequence>
<reference evidence="2 3" key="1">
    <citation type="submission" date="2018-07" db="EMBL/GenBank/DDBJ databases">
        <title>Chitinophaga K2CV101002-2 sp. nov., isolated from a monsoon evergreen broad-leaved forest soil.</title>
        <authorList>
            <person name="Lv Y."/>
        </authorList>
    </citation>
    <scope>NUCLEOTIDE SEQUENCE [LARGE SCALE GENOMIC DNA]</scope>
    <source>
        <strain evidence="2 3">GDMCC 1.1288</strain>
    </source>
</reference>
<organism evidence="2 3">
    <name type="scientific">Chitinophaga silvatica</name>
    <dbReference type="NCBI Taxonomy" id="2282649"/>
    <lineage>
        <taxon>Bacteria</taxon>
        <taxon>Pseudomonadati</taxon>
        <taxon>Bacteroidota</taxon>
        <taxon>Chitinophagia</taxon>
        <taxon>Chitinophagales</taxon>
        <taxon>Chitinophagaceae</taxon>
        <taxon>Chitinophaga</taxon>
    </lineage>
</organism>
<keyword evidence="1" id="KW-0732">Signal</keyword>
<dbReference type="EMBL" id="QPMM01000010">
    <property type="protein sequence ID" value="RFS20693.1"/>
    <property type="molecule type" value="Genomic_DNA"/>
</dbReference>
<dbReference type="Proteomes" id="UP000260644">
    <property type="component" value="Unassembled WGS sequence"/>
</dbReference>
<dbReference type="RefSeq" id="WP_116977411.1">
    <property type="nucleotide sequence ID" value="NZ_QPMM01000010.1"/>
</dbReference>
<dbReference type="Pfam" id="PF14064">
    <property type="entry name" value="HmuY"/>
    <property type="match status" value="1"/>
</dbReference>
<keyword evidence="3" id="KW-1185">Reference proteome</keyword>
<evidence type="ECO:0000313" key="2">
    <source>
        <dbReference type="EMBL" id="RFS20693.1"/>
    </source>
</evidence>
<comment type="caution">
    <text evidence="2">The sequence shown here is derived from an EMBL/GenBank/DDBJ whole genome shotgun (WGS) entry which is preliminary data.</text>
</comment>
<dbReference type="PROSITE" id="PS51257">
    <property type="entry name" value="PROKAR_LIPOPROTEIN"/>
    <property type="match status" value="1"/>
</dbReference>
<name>A0A3E1Y7I1_9BACT</name>
<dbReference type="InterPro" id="IPR025921">
    <property type="entry name" value="HmuY"/>
</dbReference>
<evidence type="ECO:0000313" key="3">
    <source>
        <dbReference type="Proteomes" id="UP000260644"/>
    </source>
</evidence>